<proteinExistence type="predicted"/>
<dbReference type="InterPro" id="IPR010982">
    <property type="entry name" value="Lambda_DNA-bd_dom_sf"/>
</dbReference>
<gene>
    <name evidence="3" type="ORF">NO1_0762</name>
</gene>
<dbReference type="SUPFAM" id="SSF47413">
    <property type="entry name" value="lambda repressor-like DNA-binding domains"/>
    <property type="match status" value="1"/>
</dbReference>
<dbReference type="AlphaFoldDB" id="A0A388TAP3"/>
<dbReference type="Pfam" id="PF01381">
    <property type="entry name" value="HTH_3"/>
    <property type="match status" value="1"/>
</dbReference>
<dbReference type="GO" id="GO:0003700">
    <property type="term" value="F:DNA-binding transcription factor activity"/>
    <property type="evidence" value="ECO:0007669"/>
    <property type="project" value="TreeGrafter"/>
</dbReference>
<protein>
    <submittedName>
        <fullName evidence="3">XRE family transcriptional regulators</fullName>
    </submittedName>
</protein>
<dbReference type="GO" id="GO:0003677">
    <property type="term" value="F:DNA binding"/>
    <property type="evidence" value="ECO:0007669"/>
    <property type="project" value="UniProtKB-KW"/>
</dbReference>
<dbReference type="EMBL" id="BGZN01000010">
    <property type="protein sequence ID" value="GBR73369.1"/>
    <property type="molecule type" value="Genomic_DNA"/>
</dbReference>
<dbReference type="InterPro" id="IPR001387">
    <property type="entry name" value="Cro/C1-type_HTH"/>
</dbReference>
<dbReference type="PANTHER" id="PTHR46797:SF11">
    <property type="entry name" value="HTH-TYPE TRANSCRIPTIONAL REGULATOR PUUR"/>
    <property type="match status" value="1"/>
</dbReference>
<dbReference type="GO" id="GO:0005829">
    <property type="term" value="C:cytosol"/>
    <property type="evidence" value="ECO:0007669"/>
    <property type="project" value="TreeGrafter"/>
</dbReference>
<evidence type="ECO:0000259" key="2">
    <source>
        <dbReference type="PROSITE" id="PS50943"/>
    </source>
</evidence>
<keyword evidence="1" id="KW-0238">DNA-binding</keyword>
<dbReference type="CDD" id="cd00093">
    <property type="entry name" value="HTH_XRE"/>
    <property type="match status" value="1"/>
</dbReference>
<feature type="domain" description="HTH cro/C1-type" evidence="2">
    <location>
        <begin position="20"/>
        <end position="74"/>
    </location>
</feature>
<dbReference type="InterPro" id="IPR050807">
    <property type="entry name" value="TransReg_Diox_bact_type"/>
</dbReference>
<name>A0A388TAP3_TERA1</name>
<evidence type="ECO:0000313" key="3">
    <source>
        <dbReference type="EMBL" id="GBR73369.1"/>
    </source>
</evidence>
<comment type="caution">
    <text evidence="3">The sequence shown here is derived from an EMBL/GenBank/DDBJ whole genome shotgun (WGS) entry which is preliminary data.</text>
</comment>
<dbReference type="PROSITE" id="PS50943">
    <property type="entry name" value="HTH_CROC1"/>
    <property type="match status" value="1"/>
</dbReference>
<evidence type="ECO:0000313" key="4">
    <source>
        <dbReference type="Proteomes" id="UP000269352"/>
    </source>
</evidence>
<dbReference type="Gene3D" id="1.10.260.40">
    <property type="entry name" value="lambda repressor-like DNA-binding domains"/>
    <property type="match status" value="1"/>
</dbReference>
<sequence length="81" mass="9127">MSTARYADLKYTPKDIGARITRLRKKKNLSMYMLAINAGLDDTIILRSENGKREPTIGTMLKIIDGLGISPAEFFKIFTEC</sequence>
<organism evidence="3 4">
    <name type="scientific">Termititenax aidoneus</name>
    <dbReference type="NCBI Taxonomy" id="2218524"/>
    <lineage>
        <taxon>Bacteria</taxon>
        <taxon>Bacillati</taxon>
        <taxon>Candidatus Margulisiibacteriota</taxon>
        <taxon>Candidatus Termititenacia</taxon>
        <taxon>Candidatus Termititenacales</taxon>
        <taxon>Candidatus Termititenacaceae</taxon>
        <taxon>Candidatus Termititenax</taxon>
    </lineage>
</organism>
<reference evidence="3 4" key="1">
    <citation type="journal article" date="2019" name="ISME J.">
        <title>Genome analyses of uncultured TG2/ZB3 bacteria in 'Margulisbacteria' specifically attached to ectosymbiotic spirochetes of protists in the termite gut.</title>
        <authorList>
            <person name="Utami Y.D."/>
            <person name="Kuwahara H."/>
            <person name="Igai K."/>
            <person name="Murakami T."/>
            <person name="Sugaya K."/>
            <person name="Morikawa T."/>
            <person name="Nagura Y."/>
            <person name="Yuki M."/>
            <person name="Deevong P."/>
            <person name="Inoue T."/>
            <person name="Kihara K."/>
            <person name="Lo N."/>
            <person name="Yamada A."/>
            <person name="Ohkuma M."/>
            <person name="Hongoh Y."/>
        </authorList>
    </citation>
    <scope>NUCLEOTIDE SEQUENCE [LARGE SCALE GENOMIC DNA]</scope>
    <source>
        <strain evidence="3">NkOx7-01</strain>
    </source>
</reference>
<keyword evidence="4" id="KW-1185">Reference proteome</keyword>
<dbReference type="Proteomes" id="UP000269352">
    <property type="component" value="Unassembled WGS sequence"/>
</dbReference>
<evidence type="ECO:0000256" key="1">
    <source>
        <dbReference type="ARBA" id="ARBA00023125"/>
    </source>
</evidence>
<dbReference type="PANTHER" id="PTHR46797">
    <property type="entry name" value="HTH-TYPE TRANSCRIPTIONAL REGULATOR"/>
    <property type="match status" value="1"/>
</dbReference>
<dbReference type="SMART" id="SM00530">
    <property type="entry name" value="HTH_XRE"/>
    <property type="match status" value="1"/>
</dbReference>
<accession>A0A388TAP3</accession>